<dbReference type="Pfam" id="PF15892">
    <property type="entry name" value="BNR_4"/>
    <property type="match status" value="1"/>
</dbReference>
<proteinExistence type="predicted"/>
<evidence type="ECO:0000313" key="1">
    <source>
        <dbReference type="EMBL" id="ATQ70845.1"/>
    </source>
</evidence>
<reference evidence="2" key="1">
    <citation type="submission" date="2017-10" db="EMBL/GenBank/DDBJ databases">
        <title>Completed PacBio SMRT sequence of Methylosinus trichosporium OB3b reveals presence of a third large plasmid.</title>
        <authorList>
            <person name="Charles T.C."/>
            <person name="Lynch M.D.J."/>
            <person name="Heil J.R."/>
            <person name="Cheng J."/>
        </authorList>
    </citation>
    <scope>NUCLEOTIDE SEQUENCE [LARGE SCALE GENOMIC DNA]</scope>
    <source>
        <strain evidence="2">OB3b</strain>
        <plasmid evidence="2">pob3b2</plasmid>
    </source>
</reference>
<name>A0A2D2D7D3_METT3</name>
<dbReference type="SUPFAM" id="SSF50998">
    <property type="entry name" value="Quinoprotein alcohol dehydrogenase-like"/>
    <property type="match status" value="1"/>
</dbReference>
<keyword evidence="2" id="KW-1185">Reference proteome</keyword>
<dbReference type="InterPro" id="IPR011047">
    <property type="entry name" value="Quinoprotein_ADH-like_sf"/>
</dbReference>
<organism evidence="1 2">
    <name type="scientific">Methylosinus trichosporium (strain ATCC 35070 / NCIMB 11131 / UNIQEM 75 / OB3b)</name>
    <dbReference type="NCBI Taxonomy" id="595536"/>
    <lineage>
        <taxon>Bacteria</taxon>
        <taxon>Pseudomonadati</taxon>
        <taxon>Pseudomonadota</taxon>
        <taxon>Alphaproteobacteria</taxon>
        <taxon>Hyphomicrobiales</taxon>
        <taxon>Methylocystaceae</taxon>
        <taxon>Methylosinus</taxon>
    </lineage>
</organism>
<geneLocation type="plasmid" evidence="2">
    <name>pob3b2</name>
</geneLocation>
<evidence type="ECO:0000313" key="2">
    <source>
        <dbReference type="Proteomes" id="UP000230709"/>
    </source>
</evidence>
<dbReference type="EMBL" id="CP023739">
    <property type="protein sequence ID" value="ATQ70845.1"/>
    <property type="molecule type" value="Genomic_DNA"/>
</dbReference>
<sequence length="515" mass="55974">MRPSLSPAWTSCTGSGSVNSRSANLEPLGQVRPKSGARCSLLVPNQIANPIPRPSPKFAAQPVTASPRLFSRRACLVATGVASFSQIAAHSQAAGPVYRRVVVDDAWTGADIRFDAVIVDDIVYVGYLNAERCLTLAAVDLTNNLVTRTSLSGPLPGYDAHREVRIFADRFGVLHICGGMHADPLIYARLSIGAPLGSLSIANRMTGSGEDAVTYPRFATMPNGDVLFGYRNGRSGAGETRFKIFDGASWRDPSDRPVLGEHHGRHHSSAYPFDPQFSPDGRLSLAWNWRRNADVATNYFIGFAQTSDLQTWTDVNGRSLDLPISETSTAVVDAVNEGSGLMGPPRLGFDPDGRPLLTYLKFDENGSTELYLAAPQAGEWGIEKLTAWNYKWALSGYGTTRPEISTNPITPNRRGGYALRYYHVVHGQGELELDSNFVITGDRKPTAPRSADPFHEEVPKGFRLRQSAIPGGEKGRALLRWITQFADGDARPDCTDARPLGCAPPSRPIALLIRD</sequence>
<accession>A0A2D2D7D3</accession>
<dbReference type="AlphaFoldDB" id="A0A2D2D7D3"/>
<keyword evidence="1" id="KW-0614">Plasmid</keyword>
<dbReference type="KEGG" id="mtw:CQW49_23070"/>
<protein>
    <submittedName>
        <fullName evidence="1">Uncharacterized protein</fullName>
    </submittedName>
</protein>
<dbReference type="Proteomes" id="UP000230709">
    <property type="component" value="Plasmid pOB3b2"/>
</dbReference>
<gene>
    <name evidence="1" type="ORF">CQW49_23070</name>
</gene>